<reference evidence="1 2" key="1">
    <citation type="journal article" date="2019" name="Commun. Biol.">
        <title>The bagworm genome reveals a unique fibroin gene that provides high tensile strength.</title>
        <authorList>
            <person name="Kono N."/>
            <person name="Nakamura H."/>
            <person name="Ohtoshi R."/>
            <person name="Tomita M."/>
            <person name="Numata K."/>
            <person name="Arakawa K."/>
        </authorList>
    </citation>
    <scope>NUCLEOTIDE SEQUENCE [LARGE SCALE GENOMIC DNA]</scope>
</reference>
<comment type="caution">
    <text evidence="1">The sequence shown here is derived from an EMBL/GenBank/DDBJ whole genome shotgun (WGS) entry which is preliminary data.</text>
</comment>
<accession>A0A4C1WWP1</accession>
<dbReference type="Proteomes" id="UP000299102">
    <property type="component" value="Unassembled WGS sequence"/>
</dbReference>
<protein>
    <submittedName>
        <fullName evidence="1">Uncharacterized protein</fullName>
    </submittedName>
</protein>
<evidence type="ECO:0000313" key="2">
    <source>
        <dbReference type="Proteomes" id="UP000299102"/>
    </source>
</evidence>
<sequence length="81" mass="8848">MLMVEPKEGRPKSVVIPESIVAVRNAVCVGIANYHRGARLGGVSGAAAHARYVPAIRNRFRRITTLRKTSTSSQGRFSIRT</sequence>
<dbReference type="EMBL" id="BGZK01000648">
    <property type="protein sequence ID" value="GBP54485.1"/>
    <property type="molecule type" value="Genomic_DNA"/>
</dbReference>
<gene>
    <name evidence="1" type="ORF">EVAR_47354_1</name>
</gene>
<keyword evidence="2" id="KW-1185">Reference proteome</keyword>
<dbReference type="AlphaFoldDB" id="A0A4C1WWP1"/>
<name>A0A4C1WWP1_EUMVA</name>
<organism evidence="1 2">
    <name type="scientific">Eumeta variegata</name>
    <name type="common">Bagworm moth</name>
    <name type="synonym">Eumeta japonica</name>
    <dbReference type="NCBI Taxonomy" id="151549"/>
    <lineage>
        <taxon>Eukaryota</taxon>
        <taxon>Metazoa</taxon>
        <taxon>Ecdysozoa</taxon>
        <taxon>Arthropoda</taxon>
        <taxon>Hexapoda</taxon>
        <taxon>Insecta</taxon>
        <taxon>Pterygota</taxon>
        <taxon>Neoptera</taxon>
        <taxon>Endopterygota</taxon>
        <taxon>Lepidoptera</taxon>
        <taxon>Glossata</taxon>
        <taxon>Ditrysia</taxon>
        <taxon>Tineoidea</taxon>
        <taxon>Psychidae</taxon>
        <taxon>Oiketicinae</taxon>
        <taxon>Eumeta</taxon>
    </lineage>
</organism>
<evidence type="ECO:0000313" key="1">
    <source>
        <dbReference type="EMBL" id="GBP54485.1"/>
    </source>
</evidence>
<proteinExistence type="predicted"/>